<evidence type="ECO:0000256" key="7">
    <source>
        <dbReference type="SAM" id="MobiDB-lite"/>
    </source>
</evidence>
<evidence type="ECO:0000256" key="3">
    <source>
        <dbReference type="ARBA" id="ARBA00022737"/>
    </source>
</evidence>
<keyword evidence="5" id="KW-0560">Oxidoreductase</keyword>
<dbReference type="Pfam" id="PF00024">
    <property type="entry name" value="PAN_1"/>
    <property type="match status" value="1"/>
</dbReference>
<keyword evidence="2" id="KW-0285">Flavoprotein</keyword>
<keyword evidence="6" id="KW-1015">Disulfide bond</keyword>
<evidence type="ECO:0000313" key="9">
    <source>
        <dbReference type="EMBL" id="KAL1843960.1"/>
    </source>
</evidence>
<comment type="caution">
    <text evidence="9">The sequence shown here is derived from an EMBL/GenBank/DDBJ whole genome shotgun (WGS) entry which is preliminary data.</text>
</comment>
<dbReference type="InterPro" id="IPR054293">
    <property type="entry name" value="DUF7029"/>
</dbReference>
<evidence type="ECO:0000256" key="4">
    <source>
        <dbReference type="ARBA" id="ARBA00022827"/>
    </source>
</evidence>
<dbReference type="PANTHER" id="PTHR46056:SF12">
    <property type="entry name" value="LONG-CHAIN-ALCOHOL OXIDASE"/>
    <property type="match status" value="1"/>
</dbReference>
<dbReference type="InterPro" id="IPR000172">
    <property type="entry name" value="GMC_OxRdtase_N"/>
</dbReference>
<dbReference type="SMART" id="SM00223">
    <property type="entry name" value="APPLE"/>
    <property type="match status" value="1"/>
</dbReference>
<dbReference type="Pfam" id="PF14295">
    <property type="entry name" value="PAN_4"/>
    <property type="match status" value="3"/>
</dbReference>
<dbReference type="InterPro" id="IPR036188">
    <property type="entry name" value="FAD/NAD-bd_sf"/>
</dbReference>
<dbReference type="Pfam" id="PF00732">
    <property type="entry name" value="GMC_oxred_N"/>
    <property type="match status" value="1"/>
</dbReference>
<feature type="domain" description="Apple" evidence="8">
    <location>
        <begin position="71"/>
        <end position="155"/>
    </location>
</feature>
<keyword evidence="4" id="KW-0274">FAD</keyword>
<comment type="similarity">
    <text evidence="1">Belongs to the GMC oxidoreductase family.</text>
</comment>
<organism evidence="9 10">
    <name type="scientific">Humicola insolens</name>
    <name type="common">Soft-rot fungus</name>
    <dbReference type="NCBI Taxonomy" id="85995"/>
    <lineage>
        <taxon>Eukaryota</taxon>
        <taxon>Fungi</taxon>
        <taxon>Dikarya</taxon>
        <taxon>Ascomycota</taxon>
        <taxon>Pezizomycotina</taxon>
        <taxon>Sordariomycetes</taxon>
        <taxon>Sordariomycetidae</taxon>
        <taxon>Sordariales</taxon>
        <taxon>Chaetomiaceae</taxon>
        <taxon>Mycothermus</taxon>
    </lineage>
</organism>
<dbReference type="Gene3D" id="3.50.4.10">
    <property type="entry name" value="Hepatocyte Growth Factor"/>
    <property type="match status" value="2"/>
</dbReference>
<keyword evidence="10" id="KW-1185">Reference proteome</keyword>
<dbReference type="CDD" id="cd01100">
    <property type="entry name" value="APPLE_Factor_XI_like"/>
    <property type="match status" value="1"/>
</dbReference>
<keyword evidence="3" id="KW-0677">Repeat</keyword>
<dbReference type="PANTHER" id="PTHR46056">
    <property type="entry name" value="LONG-CHAIN-ALCOHOL OXIDASE"/>
    <property type="match status" value="1"/>
</dbReference>
<evidence type="ECO:0000256" key="1">
    <source>
        <dbReference type="ARBA" id="ARBA00010790"/>
    </source>
</evidence>
<dbReference type="Gene3D" id="3.50.50.60">
    <property type="entry name" value="FAD/NAD(P)-binding domain"/>
    <property type="match status" value="2"/>
</dbReference>
<dbReference type="Pfam" id="PF22974">
    <property type="entry name" value="DUF7029"/>
    <property type="match status" value="1"/>
</dbReference>
<dbReference type="SUPFAM" id="SSF51905">
    <property type="entry name" value="FAD/NAD(P)-binding domain"/>
    <property type="match status" value="1"/>
</dbReference>
<dbReference type="PROSITE" id="PS50948">
    <property type="entry name" value="PAN"/>
    <property type="match status" value="1"/>
</dbReference>
<dbReference type="Pfam" id="PF05199">
    <property type="entry name" value="GMC_oxred_C"/>
    <property type="match status" value="1"/>
</dbReference>
<dbReference type="InterPro" id="IPR007867">
    <property type="entry name" value="GMC_OxRtase_C"/>
</dbReference>
<dbReference type="InterPro" id="IPR003609">
    <property type="entry name" value="Pan_app"/>
</dbReference>
<feature type="region of interest" description="Disordered" evidence="7">
    <location>
        <begin position="668"/>
        <end position="706"/>
    </location>
</feature>
<gene>
    <name evidence="9" type="ORF">VTJ49DRAFT_6364</name>
</gene>
<evidence type="ECO:0000313" key="10">
    <source>
        <dbReference type="Proteomes" id="UP001583172"/>
    </source>
</evidence>
<reference evidence="9 10" key="1">
    <citation type="journal article" date="2024" name="Commun. Biol.">
        <title>Comparative genomic analysis of thermophilic fungi reveals convergent evolutionary adaptations and gene losses.</title>
        <authorList>
            <person name="Steindorff A.S."/>
            <person name="Aguilar-Pontes M.V."/>
            <person name="Robinson A.J."/>
            <person name="Andreopoulos B."/>
            <person name="LaButti K."/>
            <person name="Kuo A."/>
            <person name="Mondo S."/>
            <person name="Riley R."/>
            <person name="Otillar R."/>
            <person name="Haridas S."/>
            <person name="Lipzen A."/>
            <person name="Grimwood J."/>
            <person name="Schmutz J."/>
            <person name="Clum A."/>
            <person name="Reid I.D."/>
            <person name="Moisan M.C."/>
            <person name="Butler G."/>
            <person name="Nguyen T.T.M."/>
            <person name="Dewar K."/>
            <person name="Conant G."/>
            <person name="Drula E."/>
            <person name="Henrissat B."/>
            <person name="Hansel C."/>
            <person name="Singer S."/>
            <person name="Hutchinson M.I."/>
            <person name="de Vries R.P."/>
            <person name="Natvig D.O."/>
            <person name="Powell A.J."/>
            <person name="Tsang A."/>
            <person name="Grigoriev I.V."/>
        </authorList>
    </citation>
    <scope>NUCLEOTIDE SEQUENCE [LARGE SCALE GENOMIC DNA]</scope>
    <source>
        <strain evidence="9 10">CBS 620.91</strain>
    </source>
</reference>
<evidence type="ECO:0000256" key="2">
    <source>
        <dbReference type="ARBA" id="ARBA00022630"/>
    </source>
</evidence>
<dbReference type="InterPro" id="IPR000177">
    <property type="entry name" value="Apple"/>
</dbReference>
<proteinExistence type="inferred from homology"/>
<protein>
    <recommendedName>
        <fullName evidence="8">Apple domain-containing protein</fullName>
    </recommendedName>
</protein>
<accession>A0ABR3VPX4</accession>
<name>A0ABR3VPX4_HUMIN</name>
<evidence type="ECO:0000256" key="5">
    <source>
        <dbReference type="ARBA" id="ARBA00023002"/>
    </source>
</evidence>
<feature type="compositionally biased region" description="Low complexity" evidence="7">
    <location>
        <begin position="668"/>
        <end position="695"/>
    </location>
</feature>
<evidence type="ECO:0000259" key="8">
    <source>
        <dbReference type="PROSITE" id="PS50948"/>
    </source>
</evidence>
<dbReference type="Proteomes" id="UP001583172">
    <property type="component" value="Unassembled WGS sequence"/>
</dbReference>
<dbReference type="EMBL" id="JAZGSY010000006">
    <property type="protein sequence ID" value="KAL1843960.1"/>
    <property type="molecule type" value="Genomic_DNA"/>
</dbReference>
<evidence type="ECO:0000256" key="6">
    <source>
        <dbReference type="ARBA" id="ARBA00023157"/>
    </source>
</evidence>
<sequence length="1563" mass="168402">MGQLNKILAPHAAIFSSHLHRDESAKTSNDGFGLARAAAALVAIAGIFADSTEASPASLLRRQDSGSPLDCTPPQTNGTIFEGVKEHFEILCHYDFPGGDYSVVEAQTSEDCITACEDDERCAHLAYAPGSLGCQYPETDGLIYDKGTETFRIHCNTDFAGNDIAALAAESFGDCIVACDANAACSSVSYLFRTKVCYLKDGASGTANDAEGVWAAKKQKPEDTQSVVVTCENNASNNTIYTTGDVSFLILCGFDYGGGDMGGSPQPSFASCMDLCAETPDCVDVSFAGGFCYMKNTLTTLSEAGWVWTGKKLIDDAEDPANPELTCVDNAMDGKTFTTSNGNEYSIICGKEFPGGDLQAVAAETFELCIEACDATDGCIDVSWVPGTCYMKNSITTLVDAGWVWTAVLVDRPADPVAPLSCAEGNANGTTFTTPAGNQYLTLMDACDVNEGCVDVSFVPGACYMKNEITEQAPAEWVWNALYVGKAPVTSTSTAPSATATTAPSETSCLTGPTKQFIPSWDVDINRTLDERYSPVWQVLLSYAEVPGNQVVKMELLLNKGAVMLENIVGVKSVTCADNRIHVDFYELRHVLRAAEMWFDLPVFITSAEECNLPTARGFWEATQNLGYHPYDWWIEFSVVERNITDIATRATLTYGIIDDGTKSWTLTTTGAPSQPTATATATSSQTCAASPTSTEEPPLRRGNGHLVGYGENGVSRFLGAPIREFLYNAYMSEMSQTNYHPATCYKDPDPCSKQLHCKITSNTGEDILGLSAMIPIADYYIPFMSGGPSWNLAYLLVWGMAGSDQDPGSENSEYYAPITLEYEDAPFPCCLPDAVDVLNPSQWSVLMSVMDAVIPEICKSDTPDDTKTRHASTIYLPSADYSDAAIKLRNATSPLNPSSNLLSEYLAERPSNSPAFSQILRATLANLPPDKQRGLRLILSLLNTRPGSLLLTSHATPLPSLPVSDRVKILQGWSNSSLWTIRALFKSLTTLGKLAHIRSSAAFPAVTGFPRVPADWTPGAASHPYEFLQFATGAGTVEVTTDVAIVGSGCGAGVVANRLAREFGGDVRVLVLEKGRHFDARHFPLDQATGLASMFEAGGVIEADDASINVTAGSVFGGGGTVNWSASLKTQDFVRKEWAEISGLPFFEGSEFQACLDRVWDAMGCDPDVVTPNHANRVLLDGAKKLGYEAKIVPQNVGGKKHDCGYCTLGCWKGEKKGPVNGWFPEAAEKGAKFVERFLAEKVIFEQKKGKKVAKGVQGVWTSESGEKTTVIVRAKKVVVSCGTLWSPVLLMNSGIKNPQLGKNLYLHPTNFVSGIFDEDVQPWEGGSLTSVVSSFDNLDSKGHGVKLEAMSMMPSFCLPFLPWSSGTDFKLNAAKYRHLNTFIAICRDRDAGHIYRDPATGRPRVVYTPSDFDRAHNLRGMLELSRILFSHGAREIHPSVGGCAPFIRKSTGAEPSEEERKKFETWLEKLQAHGNKPPLTPFASAHQMGTCRMAARAKDGVVDGQGRVWGTEGLYVADASVFPSASGVNPMVSVMALADWIASGLCEEIKAEKGEGVAARL</sequence>